<comment type="caution">
    <text evidence="1">The sequence shown here is derived from an EMBL/GenBank/DDBJ whole genome shotgun (WGS) entry which is preliminary data.</text>
</comment>
<proteinExistence type="predicted"/>
<dbReference type="EMBL" id="LAZR01056382">
    <property type="protein sequence ID" value="KKK74300.1"/>
    <property type="molecule type" value="Genomic_DNA"/>
</dbReference>
<accession>A0A0F8YKP4</accession>
<name>A0A0F8YKP4_9ZZZZ</name>
<sequence>MKLFRTIQEFLAWRRDYATGNPYELTGEEAAELVEISFESVGLLHKAP</sequence>
<evidence type="ECO:0000313" key="1">
    <source>
        <dbReference type="EMBL" id="KKK74300.1"/>
    </source>
</evidence>
<organism evidence="1">
    <name type="scientific">marine sediment metagenome</name>
    <dbReference type="NCBI Taxonomy" id="412755"/>
    <lineage>
        <taxon>unclassified sequences</taxon>
        <taxon>metagenomes</taxon>
        <taxon>ecological metagenomes</taxon>
    </lineage>
</organism>
<gene>
    <name evidence="1" type="ORF">LCGC14_2885160</name>
</gene>
<protein>
    <submittedName>
        <fullName evidence="1">Uncharacterized protein</fullName>
    </submittedName>
</protein>
<reference evidence="1" key="1">
    <citation type="journal article" date="2015" name="Nature">
        <title>Complex archaea that bridge the gap between prokaryotes and eukaryotes.</title>
        <authorList>
            <person name="Spang A."/>
            <person name="Saw J.H."/>
            <person name="Jorgensen S.L."/>
            <person name="Zaremba-Niedzwiedzka K."/>
            <person name="Martijn J."/>
            <person name="Lind A.E."/>
            <person name="van Eijk R."/>
            <person name="Schleper C."/>
            <person name="Guy L."/>
            <person name="Ettema T.J."/>
        </authorList>
    </citation>
    <scope>NUCLEOTIDE SEQUENCE</scope>
</reference>
<dbReference type="AlphaFoldDB" id="A0A0F8YKP4"/>